<comment type="caution">
    <text evidence="2">The sequence shown here is derived from an EMBL/GenBank/DDBJ whole genome shotgun (WGS) entry which is preliminary data.</text>
</comment>
<feature type="compositionally biased region" description="Basic and acidic residues" evidence="1">
    <location>
        <begin position="536"/>
        <end position="552"/>
    </location>
</feature>
<proteinExistence type="predicted"/>
<dbReference type="EMBL" id="CAJNOT010000239">
    <property type="protein sequence ID" value="CAF0907681.1"/>
    <property type="molecule type" value="Genomic_DNA"/>
</dbReference>
<accession>A0A814A506</accession>
<feature type="compositionally biased region" description="Basic residues" evidence="1">
    <location>
        <begin position="513"/>
        <end position="522"/>
    </location>
</feature>
<evidence type="ECO:0000313" key="4">
    <source>
        <dbReference type="Proteomes" id="UP000663864"/>
    </source>
</evidence>
<feature type="region of interest" description="Disordered" evidence="1">
    <location>
        <begin position="337"/>
        <end position="366"/>
    </location>
</feature>
<protein>
    <submittedName>
        <fullName evidence="2">Uncharacterized protein</fullName>
    </submittedName>
</protein>
<dbReference type="EMBL" id="CAJOBD010000369">
    <property type="protein sequence ID" value="CAF3655526.1"/>
    <property type="molecule type" value="Genomic_DNA"/>
</dbReference>
<dbReference type="Proteomes" id="UP000663864">
    <property type="component" value="Unassembled WGS sequence"/>
</dbReference>
<name>A0A814A506_9BILA</name>
<evidence type="ECO:0000313" key="2">
    <source>
        <dbReference type="EMBL" id="CAF0907681.1"/>
    </source>
</evidence>
<reference evidence="2" key="1">
    <citation type="submission" date="2021-02" db="EMBL/GenBank/DDBJ databases">
        <authorList>
            <person name="Nowell W R."/>
        </authorList>
    </citation>
    <scope>NUCLEOTIDE SEQUENCE</scope>
</reference>
<feature type="compositionally biased region" description="Basic and acidic residues" evidence="1">
    <location>
        <begin position="337"/>
        <end position="350"/>
    </location>
</feature>
<gene>
    <name evidence="3" type="ORF">JBS370_LOCUS6600</name>
    <name evidence="2" type="ORF">ZHD862_LOCUS7722</name>
</gene>
<organism evidence="2 4">
    <name type="scientific">Rotaria sordida</name>
    <dbReference type="NCBI Taxonomy" id="392033"/>
    <lineage>
        <taxon>Eukaryota</taxon>
        <taxon>Metazoa</taxon>
        <taxon>Spiralia</taxon>
        <taxon>Gnathifera</taxon>
        <taxon>Rotifera</taxon>
        <taxon>Eurotatoria</taxon>
        <taxon>Bdelloidea</taxon>
        <taxon>Philodinida</taxon>
        <taxon>Philodinidae</taxon>
        <taxon>Rotaria</taxon>
    </lineage>
</organism>
<evidence type="ECO:0000313" key="3">
    <source>
        <dbReference type="EMBL" id="CAF3655526.1"/>
    </source>
</evidence>
<dbReference type="AlphaFoldDB" id="A0A814A506"/>
<feature type="region of interest" description="Disordered" evidence="1">
    <location>
        <begin position="480"/>
        <end position="552"/>
    </location>
</feature>
<dbReference type="Proteomes" id="UP000663836">
    <property type="component" value="Unassembled WGS sequence"/>
</dbReference>
<evidence type="ECO:0000256" key="1">
    <source>
        <dbReference type="SAM" id="MobiDB-lite"/>
    </source>
</evidence>
<sequence length="552" mass="64342">MNRRFRCGRLISTGNGVIKKVELEDGGGTRFCNWDPINMDFEDIHHRLLDIFRLDENKYKTSLYDFQRQPLDINQYHTFLEYFNKNGLNCNSTVIYICTDQADNDDDDNNSTMMLTKKQKTSAITTSSQSNSLNSKQKISIASETTSTITSVEMKHVDKYAEESNQEQTSRSSSVYSFENSNNDLVNNIHILISQNSFDEILIQLFEYICVIHGYVRSIIHPLQQQIQNLNEYFKLIDQSEMKLYSHCLNNVSNICQSIETLIKLNKKKFDRIEQFPMIVNSFSQFYENLKILYNQWFEYVEKNNNRSNTPSSSVNHPIESISSTFLHSNIQVSSEDRVETNVENSEKRLQTSSSSSAQEPSDGETNKKFSLFRQLFGRLNTLLFSLSKQDLPSYTEMVELTISELKSLRLNIDLFNYHSILNAKNQILLIRNKFSEKFSDYFSKQSKYTISQQITTSYDSTMKAIQYLLTSLNRYQLPADKNNKNEESYQSSTSSSKNKRKQYGHNNSMKFTKGKSRKFPIHKNDKRLTPSYSSTEHRTFSKNDRKSYRSQ</sequence>